<sequence>MCCLPHEKCKVRVLSKSSLFAPTPSFLVTVSCAYIRPHKNFPIYPCYLPDSSDARQRPATIVSSIRFDNSQ</sequence>
<dbReference type="AlphaFoldDB" id="A0A9W4UAI7"/>
<gene>
    <name evidence="1" type="ORF">PDIGIT_LOCUS3731</name>
</gene>
<reference evidence="1" key="1">
    <citation type="submission" date="2023-01" db="EMBL/GenBank/DDBJ databases">
        <authorList>
            <person name="Van Ghelder C."/>
            <person name="Rancurel C."/>
        </authorList>
    </citation>
    <scope>NUCLEOTIDE SEQUENCE</scope>
    <source>
        <strain evidence="1">CNCM I-4278</strain>
    </source>
</reference>
<protein>
    <submittedName>
        <fullName evidence="1">Uncharacterized protein</fullName>
    </submittedName>
</protein>
<keyword evidence="2" id="KW-1185">Reference proteome</keyword>
<accession>A0A9W4UAI7</accession>
<proteinExistence type="predicted"/>
<name>A0A9W4UAI7_9PLEO</name>
<dbReference type="EMBL" id="CAOQHR010000002">
    <property type="protein sequence ID" value="CAI6324426.1"/>
    <property type="molecule type" value="Genomic_DNA"/>
</dbReference>
<evidence type="ECO:0000313" key="2">
    <source>
        <dbReference type="Proteomes" id="UP001152607"/>
    </source>
</evidence>
<evidence type="ECO:0000313" key="1">
    <source>
        <dbReference type="EMBL" id="CAI6324426.1"/>
    </source>
</evidence>
<comment type="caution">
    <text evidence="1">The sequence shown here is derived from an EMBL/GenBank/DDBJ whole genome shotgun (WGS) entry which is preliminary data.</text>
</comment>
<dbReference type="Proteomes" id="UP001152607">
    <property type="component" value="Unassembled WGS sequence"/>
</dbReference>
<organism evidence="1 2">
    <name type="scientific">Periconia digitata</name>
    <dbReference type="NCBI Taxonomy" id="1303443"/>
    <lineage>
        <taxon>Eukaryota</taxon>
        <taxon>Fungi</taxon>
        <taxon>Dikarya</taxon>
        <taxon>Ascomycota</taxon>
        <taxon>Pezizomycotina</taxon>
        <taxon>Dothideomycetes</taxon>
        <taxon>Pleosporomycetidae</taxon>
        <taxon>Pleosporales</taxon>
        <taxon>Massarineae</taxon>
        <taxon>Periconiaceae</taxon>
        <taxon>Periconia</taxon>
    </lineage>
</organism>